<evidence type="ECO:0000256" key="3">
    <source>
        <dbReference type="ARBA" id="ARBA00022691"/>
    </source>
</evidence>
<evidence type="ECO:0000259" key="6">
    <source>
        <dbReference type="PROSITE" id="PS50926"/>
    </source>
</evidence>
<accession>A0A1H4GHT4</accession>
<dbReference type="InterPro" id="IPR030390">
    <property type="entry name" value="MeTrfase_TrmA_AS"/>
</dbReference>
<feature type="domain" description="TRAM" evidence="6">
    <location>
        <begin position="24"/>
        <end position="83"/>
    </location>
</feature>
<dbReference type="PANTHER" id="PTHR11061:SF30">
    <property type="entry name" value="TRNA (URACIL(54)-C(5))-METHYLTRANSFERASE"/>
    <property type="match status" value="1"/>
</dbReference>
<feature type="binding site" evidence="4">
    <location>
        <position position="421"/>
    </location>
    <ligand>
        <name>S-adenosyl-L-methionine</name>
        <dbReference type="ChEBI" id="CHEBI:59789"/>
    </ligand>
</feature>
<dbReference type="AlphaFoldDB" id="A0A1H4GHT4"/>
<reference evidence="8" key="1">
    <citation type="submission" date="2016-10" db="EMBL/GenBank/DDBJ databases">
        <authorList>
            <person name="Varghese N."/>
            <person name="Submissions S."/>
        </authorList>
    </citation>
    <scope>NUCLEOTIDE SEQUENCE [LARGE SCALE GENOMIC DNA]</scope>
    <source>
        <strain evidence="8">DSM 23920</strain>
    </source>
</reference>
<dbReference type="CDD" id="cd02440">
    <property type="entry name" value="AdoMet_MTases"/>
    <property type="match status" value="1"/>
</dbReference>
<dbReference type="Pfam" id="PF05958">
    <property type="entry name" value="tRNA_U5-meth_tr"/>
    <property type="match status" value="1"/>
</dbReference>
<organism evidence="7 8">
    <name type="scientific">Chitinophaga terrae</name>
    <name type="common">ex Kim and Jung 2007</name>
    <dbReference type="NCBI Taxonomy" id="408074"/>
    <lineage>
        <taxon>Bacteria</taxon>
        <taxon>Pseudomonadati</taxon>
        <taxon>Bacteroidota</taxon>
        <taxon>Chitinophagia</taxon>
        <taxon>Chitinophagales</taxon>
        <taxon>Chitinophagaceae</taxon>
        <taxon>Chitinophaga</taxon>
    </lineage>
</organism>
<keyword evidence="2 4" id="KW-0808">Transferase</keyword>
<dbReference type="EMBL" id="FNRL01000041">
    <property type="protein sequence ID" value="SEB09185.1"/>
    <property type="molecule type" value="Genomic_DNA"/>
</dbReference>
<dbReference type="InterPro" id="IPR002792">
    <property type="entry name" value="TRAM_dom"/>
</dbReference>
<evidence type="ECO:0000313" key="8">
    <source>
        <dbReference type="Proteomes" id="UP000199656"/>
    </source>
</evidence>
<evidence type="ECO:0000313" key="7">
    <source>
        <dbReference type="EMBL" id="SEB09185.1"/>
    </source>
</evidence>
<comment type="similarity">
    <text evidence="4">Belongs to the class I-like SAM-binding methyltransferase superfamily. RNA M5U methyltransferase family.</text>
</comment>
<dbReference type="Proteomes" id="UP000199656">
    <property type="component" value="Unassembled WGS sequence"/>
</dbReference>
<dbReference type="Pfam" id="PF01938">
    <property type="entry name" value="TRAM"/>
    <property type="match status" value="1"/>
</dbReference>
<dbReference type="Gene3D" id="2.40.50.1070">
    <property type="match status" value="1"/>
</dbReference>
<dbReference type="PROSITE" id="PS01230">
    <property type="entry name" value="TRMA_1"/>
    <property type="match status" value="1"/>
</dbReference>
<feature type="binding site" evidence="4">
    <location>
        <position position="351"/>
    </location>
    <ligand>
        <name>S-adenosyl-L-methionine</name>
        <dbReference type="ChEBI" id="CHEBI:59789"/>
    </ligand>
</feature>
<dbReference type="PANTHER" id="PTHR11061">
    <property type="entry name" value="RNA M5U METHYLTRANSFERASE"/>
    <property type="match status" value="1"/>
</dbReference>
<dbReference type="InterPro" id="IPR029063">
    <property type="entry name" value="SAM-dependent_MTases_sf"/>
</dbReference>
<feature type="binding site" evidence="4">
    <location>
        <position position="322"/>
    </location>
    <ligand>
        <name>S-adenosyl-L-methionine</name>
        <dbReference type="ChEBI" id="CHEBI:59789"/>
    </ligand>
</feature>
<keyword evidence="1 4" id="KW-0489">Methyltransferase</keyword>
<keyword evidence="8" id="KW-1185">Reference proteome</keyword>
<dbReference type="InterPro" id="IPR030391">
    <property type="entry name" value="MeTrfase_TrmA_CS"/>
</dbReference>
<feature type="active site" evidence="5">
    <location>
        <position position="448"/>
    </location>
</feature>
<feature type="active site" description="Nucleophile" evidence="4">
    <location>
        <position position="448"/>
    </location>
</feature>
<dbReference type="PROSITE" id="PS50926">
    <property type="entry name" value="TRAM"/>
    <property type="match status" value="1"/>
</dbReference>
<dbReference type="SUPFAM" id="SSF53335">
    <property type="entry name" value="S-adenosyl-L-methionine-dependent methyltransferases"/>
    <property type="match status" value="1"/>
</dbReference>
<dbReference type="SUPFAM" id="SSF50249">
    <property type="entry name" value="Nucleic acid-binding proteins"/>
    <property type="match status" value="1"/>
</dbReference>
<feature type="binding site" evidence="4">
    <location>
        <position position="372"/>
    </location>
    <ligand>
        <name>S-adenosyl-L-methionine</name>
        <dbReference type="ChEBI" id="CHEBI:59789"/>
    </ligand>
</feature>
<evidence type="ECO:0000256" key="4">
    <source>
        <dbReference type="PROSITE-ProRule" id="PRU01024"/>
    </source>
</evidence>
<dbReference type="GO" id="GO:0070041">
    <property type="term" value="F:rRNA (uridine-C5-)-methyltransferase activity"/>
    <property type="evidence" value="ECO:0007669"/>
    <property type="project" value="TreeGrafter"/>
</dbReference>
<proteinExistence type="inferred from homology"/>
<protein>
    <submittedName>
        <fullName evidence="7">23S rRNA (Uracil1939-C5)-methyltransferase</fullName>
    </submittedName>
</protein>
<sequence>MILLLITGILLKDSAFTVTFAAVRKKNVVLENVPVTAYAAEGKALARLDGKVVFIEGGVVPGDIVDVRLSKSKKDWAEGKAIHFHSYSEKRVTPFCQHFGVCGGCKWQMLPYSQQLEYKHQQVTDNLQRIGKLALPTIDPILGSEHTVHYRNKLEFTFSNKAFITNEEIQANNGEIPVKPALGFHVPKLFDKVLNIDTCYLMQEPVNLIKNTIREYAIKHELTFYDIRAQQGWLRNLVIRLCTTGEIMVNLVIHHEDKATRIALLDHLIKTVPAITTVLYTINPKGNDSIFDLDPKVYYGKGYAEEKLEDFTFKIGPKSFFQTNTYQGEVLYKVTRDFAGLTGNEVVYDLYCGTGSIGIFVSRKAKKVVGIELIKEAIDDAKENAERNNVTNATFFAGDVVDICNDEFFAHHGQPDVIITDPPRAGMHEKLVTKLLEIAAPKIVYVSCNPATQARDLALLDSLYSVEKVQPVDMFPHTHHIENVVLLKKRV</sequence>
<dbReference type="NCBIfam" id="TIGR00479">
    <property type="entry name" value="rumA"/>
    <property type="match status" value="1"/>
</dbReference>
<evidence type="ECO:0000256" key="1">
    <source>
        <dbReference type="ARBA" id="ARBA00022603"/>
    </source>
</evidence>
<dbReference type="Gene3D" id="2.40.50.140">
    <property type="entry name" value="Nucleic acid-binding proteins"/>
    <property type="match status" value="1"/>
</dbReference>
<dbReference type="FunFam" id="3.40.50.150:FF:000009">
    <property type="entry name" value="23S rRNA (Uracil(1939)-C(5))-methyltransferase RlmD"/>
    <property type="match status" value="1"/>
</dbReference>
<dbReference type="PROSITE" id="PS01231">
    <property type="entry name" value="TRMA_2"/>
    <property type="match status" value="1"/>
</dbReference>
<dbReference type="STRING" id="408074.SAMN05660909_05371"/>
<gene>
    <name evidence="7" type="ORF">SAMN05660909_05371</name>
</gene>
<keyword evidence="3 4" id="KW-0949">S-adenosyl-L-methionine</keyword>
<dbReference type="InterPro" id="IPR012340">
    <property type="entry name" value="NA-bd_OB-fold"/>
</dbReference>
<evidence type="ECO:0000256" key="2">
    <source>
        <dbReference type="ARBA" id="ARBA00022679"/>
    </source>
</evidence>
<dbReference type="InterPro" id="IPR010280">
    <property type="entry name" value="U5_MeTrfase_fam"/>
</dbReference>
<dbReference type="Gene3D" id="3.40.50.150">
    <property type="entry name" value="Vaccinia Virus protein VP39"/>
    <property type="match status" value="1"/>
</dbReference>
<evidence type="ECO:0000256" key="5">
    <source>
        <dbReference type="PROSITE-ProRule" id="PRU10015"/>
    </source>
</evidence>
<dbReference type="PROSITE" id="PS51687">
    <property type="entry name" value="SAM_MT_RNA_M5U"/>
    <property type="match status" value="1"/>
</dbReference>
<dbReference type="GO" id="GO:0070475">
    <property type="term" value="P:rRNA base methylation"/>
    <property type="evidence" value="ECO:0007669"/>
    <property type="project" value="TreeGrafter"/>
</dbReference>
<name>A0A1H4GHT4_9BACT</name>